<comment type="function">
    <text evidence="6">Has antibacterial activity.</text>
</comment>
<protein>
    <recommendedName>
        <fullName evidence="6">Beta-defensin</fullName>
    </recommendedName>
</protein>
<keyword evidence="4" id="KW-0732">Signal</keyword>
<proteinExistence type="inferred from homology"/>
<comment type="subcellular location">
    <subcellularLocation>
        <location evidence="1 6">Secreted</location>
    </subcellularLocation>
</comment>
<dbReference type="Pfam" id="PF13841">
    <property type="entry name" value="Defensin_beta_2"/>
    <property type="match status" value="1"/>
</dbReference>
<sequence>MNVPFSPHPHQHLLFAQKMLFAFRGPAASGLTLSFLAAGNWYVRKCANKTGNCRKKCRSGEVVTVPATGMCPKRKSCCLLVSQDSPEVCGEGPKSTKAPGTGGGSGSAAYSME</sequence>
<evidence type="ECO:0000256" key="4">
    <source>
        <dbReference type="ARBA" id="ARBA00022729"/>
    </source>
</evidence>
<keyword evidence="8" id="KW-1133">Transmembrane helix</keyword>
<keyword evidence="5" id="KW-1015">Disulfide bond</keyword>
<keyword evidence="11" id="KW-1185">Reference proteome</keyword>
<keyword evidence="6" id="KW-0211">Defensin</keyword>
<evidence type="ECO:0000256" key="3">
    <source>
        <dbReference type="ARBA" id="ARBA00022525"/>
    </source>
</evidence>
<name>A0A8D2CKG0_SCIVU</name>
<evidence type="ECO:0000259" key="9">
    <source>
        <dbReference type="Pfam" id="PF13841"/>
    </source>
</evidence>
<evidence type="ECO:0000256" key="1">
    <source>
        <dbReference type="ARBA" id="ARBA00004613"/>
    </source>
</evidence>
<keyword evidence="6" id="KW-0929">Antimicrobial</keyword>
<evidence type="ECO:0000256" key="8">
    <source>
        <dbReference type="SAM" id="Phobius"/>
    </source>
</evidence>
<reference evidence="10" key="1">
    <citation type="submission" date="2025-08" db="UniProtKB">
        <authorList>
            <consortium name="Ensembl"/>
        </authorList>
    </citation>
    <scope>IDENTIFICATION</scope>
</reference>
<evidence type="ECO:0000313" key="11">
    <source>
        <dbReference type="Proteomes" id="UP000694564"/>
    </source>
</evidence>
<dbReference type="Gene3D" id="3.10.360.10">
    <property type="entry name" value="Antimicrobial Peptide, Beta-defensin 2, Chain A"/>
    <property type="match status" value="1"/>
</dbReference>
<feature type="domain" description="Beta-defensin" evidence="9">
    <location>
        <begin position="45"/>
        <end position="78"/>
    </location>
</feature>
<keyword evidence="8" id="KW-0812">Transmembrane</keyword>
<organism evidence="10 11">
    <name type="scientific">Sciurus vulgaris</name>
    <name type="common">Eurasian red squirrel</name>
    <dbReference type="NCBI Taxonomy" id="55149"/>
    <lineage>
        <taxon>Eukaryota</taxon>
        <taxon>Metazoa</taxon>
        <taxon>Chordata</taxon>
        <taxon>Craniata</taxon>
        <taxon>Vertebrata</taxon>
        <taxon>Euteleostomi</taxon>
        <taxon>Mammalia</taxon>
        <taxon>Eutheria</taxon>
        <taxon>Euarchontoglires</taxon>
        <taxon>Glires</taxon>
        <taxon>Rodentia</taxon>
        <taxon>Sciuromorpha</taxon>
        <taxon>Sciuridae</taxon>
        <taxon>Sciurinae</taxon>
        <taxon>Sciurini</taxon>
        <taxon>Sciurus</taxon>
    </lineage>
</organism>
<comment type="similarity">
    <text evidence="2 6">Belongs to the beta-defensin family.</text>
</comment>
<evidence type="ECO:0000313" key="10">
    <source>
        <dbReference type="Ensembl" id="ENSSVLP00005001389.1"/>
    </source>
</evidence>
<dbReference type="AlphaFoldDB" id="A0A8D2CKG0"/>
<evidence type="ECO:0000256" key="7">
    <source>
        <dbReference type="SAM" id="MobiDB-lite"/>
    </source>
</evidence>
<accession>A0A8D2CKG0</accession>
<feature type="transmembrane region" description="Helical" evidence="8">
    <location>
        <begin position="21"/>
        <end position="43"/>
    </location>
</feature>
<dbReference type="GO" id="GO:0005576">
    <property type="term" value="C:extracellular region"/>
    <property type="evidence" value="ECO:0007669"/>
    <property type="project" value="UniProtKB-SubCell"/>
</dbReference>
<dbReference type="GeneTree" id="ENSGT00950000184803"/>
<dbReference type="Ensembl" id="ENSSVLT00005001533.1">
    <property type="protein sequence ID" value="ENSSVLP00005001389.1"/>
    <property type="gene ID" value="ENSSVLG00005001149.1"/>
</dbReference>
<keyword evidence="3 6" id="KW-0964">Secreted</keyword>
<keyword evidence="8" id="KW-0472">Membrane</keyword>
<feature type="region of interest" description="Disordered" evidence="7">
    <location>
        <begin position="89"/>
        <end position="113"/>
    </location>
</feature>
<evidence type="ECO:0000256" key="5">
    <source>
        <dbReference type="ARBA" id="ARBA00023157"/>
    </source>
</evidence>
<keyword evidence="6" id="KW-0044">Antibiotic</keyword>
<dbReference type="Proteomes" id="UP000694564">
    <property type="component" value="Chromosome 2"/>
</dbReference>
<dbReference type="OrthoDB" id="9748237at2759"/>
<dbReference type="InterPro" id="IPR025933">
    <property type="entry name" value="Beta_defensin_dom"/>
</dbReference>
<dbReference type="GO" id="GO:0045087">
    <property type="term" value="P:innate immune response"/>
    <property type="evidence" value="ECO:0007669"/>
    <property type="project" value="InterPro"/>
</dbReference>
<dbReference type="GO" id="GO:0042742">
    <property type="term" value="P:defense response to bacterium"/>
    <property type="evidence" value="ECO:0007669"/>
    <property type="project" value="UniProtKB-UniRule"/>
</dbReference>
<evidence type="ECO:0000256" key="2">
    <source>
        <dbReference type="ARBA" id="ARBA00007371"/>
    </source>
</evidence>
<reference evidence="10" key="2">
    <citation type="submission" date="2025-09" db="UniProtKB">
        <authorList>
            <consortium name="Ensembl"/>
        </authorList>
    </citation>
    <scope>IDENTIFICATION</scope>
</reference>
<evidence type="ECO:0000256" key="6">
    <source>
        <dbReference type="RuleBase" id="RU231113"/>
    </source>
</evidence>